<dbReference type="InterPro" id="IPR010979">
    <property type="entry name" value="Ribosomal_uS13-like_H2TH"/>
</dbReference>
<dbReference type="InterPro" id="IPR035937">
    <property type="entry name" value="FPG_N"/>
</dbReference>
<dbReference type="PANTHER" id="PTHR22993:SF9">
    <property type="entry name" value="FORMAMIDOPYRIMIDINE-DNA GLYCOSYLASE"/>
    <property type="match status" value="1"/>
</dbReference>
<dbReference type="PANTHER" id="PTHR22993">
    <property type="entry name" value="FORMAMIDOPYRIMIDINE-DNA GLYCOSYLASE"/>
    <property type="match status" value="1"/>
</dbReference>
<dbReference type="GO" id="GO:0003906">
    <property type="term" value="F:DNA-(apurinic or apyrimidinic site) endonuclease activity"/>
    <property type="evidence" value="ECO:0007669"/>
    <property type="project" value="InterPro"/>
</dbReference>
<proteinExistence type="inferred from homology"/>
<gene>
    <name evidence="11" type="primary">mutM_2</name>
    <name evidence="11" type="ORF">NCTC11429_04395</name>
</gene>
<keyword evidence="8" id="KW-0511">Multifunctional enzyme</keyword>
<evidence type="ECO:0000256" key="7">
    <source>
        <dbReference type="ARBA" id="ARBA00023239"/>
    </source>
</evidence>
<dbReference type="InterPro" id="IPR012319">
    <property type="entry name" value="FPG_cat"/>
</dbReference>
<evidence type="ECO:0000259" key="10">
    <source>
        <dbReference type="PROSITE" id="PS51068"/>
    </source>
</evidence>
<feature type="domain" description="Formamidopyrimidine-DNA glycosylase catalytic" evidence="10">
    <location>
        <begin position="2"/>
        <end position="111"/>
    </location>
</feature>
<sequence>MPELPDLQVFSKNLNRMIKGKTLEKAIIHNKQKIKVKEAELQALEGKTLNKVFRRGKRLFLDFGKDAILAIHLMLHGKLEYSDTPDPKYALVSLTFKGGKILSVTDFQQMANIELNPPSAEAIDALSPQLTADKLEQLLKASRAKIKTVLMDQKLIGGIGNAYADEILHAAQLSPLSIAGKIPKKKVQQLAKAIKDVLEDAERQIQKTHPDIISGEVRDFLKVHRKQAKHDASGQTIKQTKVGGRITYYTADQEEFS</sequence>
<dbReference type="GeneID" id="78464981"/>
<name>A0A4U9VY39_9SPHI</name>
<comment type="catalytic activity">
    <reaction evidence="1">
        <text>Hydrolysis of DNA containing ring-opened 7-methylguanine residues, releasing 2,6-diamino-4-hydroxy-5-(N-methyl)formamidopyrimidine.</text>
        <dbReference type="EC" id="3.2.2.23"/>
    </reaction>
</comment>
<comment type="similarity">
    <text evidence="2">Belongs to the FPG family.</text>
</comment>
<dbReference type="SUPFAM" id="SSF81624">
    <property type="entry name" value="N-terminal domain of MutM-like DNA repair proteins"/>
    <property type="match status" value="1"/>
</dbReference>
<evidence type="ECO:0000256" key="3">
    <source>
        <dbReference type="ARBA" id="ARBA00022763"/>
    </source>
</evidence>
<dbReference type="Gene3D" id="1.10.8.50">
    <property type="match status" value="1"/>
</dbReference>
<evidence type="ECO:0000313" key="11">
    <source>
        <dbReference type="EMBL" id="VTR51643.1"/>
    </source>
</evidence>
<dbReference type="AlphaFoldDB" id="A0A4U9VY39"/>
<dbReference type="Gene3D" id="3.20.190.10">
    <property type="entry name" value="MutM-like, N-terminal"/>
    <property type="match status" value="1"/>
</dbReference>
<accession>A0A4U9VY39</accession>
<keyword evidence="6" id="KW-0234">DNA repair</keyword>
<dbReference type="GO" id="GO:0006284">
    <property type="term" value="P:base-excision repair"/>
    <property type="evidence" value="ECO:0007669"/>
    <property type="project" value="InterPro"/>
</dbReference>
<reference evidence="11 12" key="1">
    <citation type="submission" date="2019-05" db="EMBL/GenBank/DDBJ databases">
        <authorList>
            <consortium name="Pathogen Informatics"/>
        </authorList>
    </citation>
    <scope>NUCLEOTIDE SEQUENCE [LARGE SCALE GENOMIC DNA]</scope>
    <source>
        <strain evidence="11 12">NCTC11429</strain>
    </source>
</reference>
<evidence type="ECO:0000256" key="9">
    <source>
        <dbReference type="ARBA" id="ARBA00023295"/>
    </source>
</evidence>
<dbReference type="SUPFAM" id="SSF46946">
    <property type="entry name" value="S13-like H2TH domain"/>
    <property type="match status" value="1"/>
</dbReference>
<dbReference type="PROSITE" id="PS51068">
    <property type="entry name" value="FPG_CAT"/>
    <property type="match status" value="1"/>
</dbReference>
<keyword evidence="4 11" id="KW-0378">Hydrolase</keyword>
<dbReference type="InterPro" id="IPR015886">
    <property type="entry name" value="H2TH_FPG"/>
</dbReference>
<keyword evidence="3" id="KW-0227">DNA damage</keyword>
<dbReference type="SMART" id="SM01232">
    <property type="entry name" value="H2TH"/>
    <property type="match status" value="1"/>
</dbReference>
<dbReference type="Proteomes" id="UP000308196">
    <property type="component" value="Chromosome"/>
</dbReference>
<dbReference type="STRING" id="1123265.GCA_000686625_03673"/>
<evidence type="ECO:0000256" key="4">
    <source>
        <dbReference type="ARBA" id="ARBA00022801"/>
    </source>
</evidence>
<dbReference type="GO" id="GO:0008270">
    <property type="term" value="F:zinc ion binding"/>
    <property type="evidence" value="ECO:0007669"/>
    <property type="project" value="InterPro"/>
</dbReference>
<dbReference type="EC" id="3.2.2.23" evidence="11"/>
<dbReference type="Pfam" id="PF06831">
    <property type="entry name" value="H2TH"/>
    <property type="match status" value="1"/>
</dbReference>
<dbReference type="EMBL" id="LR590484">
    <property type="protein sequence ID" value="VTR51643.1"/>
    <property type="molecule type" value="Genomic_DNA"/>
</dbReference>
<dbReference type="RefSeq" id="WP_028070395.1">
    <property type="nucleotide sequence ID" value="NZ_CP162525.1"/>
</dbReference>
<dbReference type="GO" id="GO:0016829">
    <property type="term" value="F:lyase activity"/>
    <property type="evidence" value="ECO:0007669"/>
    <property type="project" value="UniProtKB-KW"/>
</dbReference>
<evidence type="ECO:0000256" key="1">
    <source>
        <dbReference type="ARBA" id="ARBA00001668"/>
    </source>
</evidence>
<keyword evidence="9 11" id="KW-0326">Glycosidase</keyword>
<keyword evidence="5" id="KW-0238">DNA-binding</keyword>
<dbReference type="SMART" id="SM00898">
    <property type="entry name" value="Fapy_DNA_glyco"/>
    <property type="match status" value="1"/>
</dbReference>
<evidence type="ECO:0000256" key="6">
    <source>
        <dbReference type="ARBA" id="ARBA00023204"/>
    </source>
</evidence>
<keyword evidence="7" id="KW-0456">Lyase</keyword>
<organism evidence="11 12">
    <name type="scientific">Sphingobacterium thalpophilum</name>
    <dbReference type="NCBI Taxonomy" id="259"/>
    <lineage>
        <taxon>Bacteria</taxon>
        <taxon>Pseudomonadati</taxon>
        <taxon>Bacteroidota</taxon>
        <taxon>Sphingobacteriia</taxon>
        <taxon>Sphingobacteriales</taxon>
        <taxon>Sphingobacteriaceae</taxon>
        <taxon>Sphingobacterium</taxon>
    </lineage>
</organism>
<evidence type="ECO:0000313" key="12">
    <source>
        <dbReference type="Proteomes" id="UP000308196"/>
    </source>
</evidence>
<dbReference type="GO" id="GO:0008534">
    <property type="term" value="F:oxidized purine nucleobase lesion DNA N-glycosylase activity"/>
    <property type="evidence" value="ECO:0007669"/>
    <property type="project" value="UniProtKB-EC"/>
</dbReference>
<evidence type="ECO:0000256" key="8">
    <source>
        <dbReference type="ARBA" id="ARBA00023268"/>
    </source>
</evidence>
<evidence type="ECO:0000256" key="2">
    <source>
        <dbReference type="ARBA" id="ARBA00009409"/>
    </source>
</evidence>
<dbReference type="GO" id="GO:0003684">
    <property type="term" value="F:damaged DNA binding"/>
    <property type="evidence" value="ECO:0007669"/>
    <property type="project" value="InterPro"/>
</dbReference>
<dbReference type="KEGG" id="stha:NCTC11429_04395"/>
<dbReference type="Pfam" id="PF01149">
    <property type="entry name" value="Fapy_DNA_glyco"/>
    <property type="match status" value="1"/>
</dbReference>
<protein>
    <submittedName>
        <fullName evidence="11">Formamidopyrimidine-DNA glycosylase</fullName>
        <ecNumber evidence="11">3.2.2.23</ecNumber>
    </submittedName>
</protein>
<evidence type="ECO:0000256" key="5">
    <source>
        <dbReference type="ARBA" id="ARBA00023125"/>
    </source>
</evidence>